<feature type="signal peptide" evidence="2">
    <location>
        <begin position="1"/>
        <end position="23"/>
    </location>
</feature>
<organism evidence="3 4">
    <name type="scientific">Triparma laevis f. longispina</name>
    <dbReference type="NCBI Taxonomy" id="1714387"/>
    <lineage>
        <taxon>Eukaryota</taxon>
        <taxon>Sar</taxon>
        <taxon>Stramenopiles</taxon>
        <taxon>Ochrophyta</taxon>
        <taxon>Bolidophyceae</taxon>
        <taxon>Parmales</taxon>
        <taxon>Triparmaceae</taxon>
        <taxon>Triparma</taxon>
    </lineage>
</organism>
<evidence type="ECO:0000256" key="2">
    <source>
        <dbReference type="SAM" id="SignalP"/>
    </source>
</evidence>
<keyword evidence="2" id="KW-0732">Signal</keyword>
<feature type="compositionally biased region" description="Low complexity" evidence="1">
    <location>
        <begin position="395"/>
        <end position="409"/>
    </location>
</feature>
<sequence length="433" mass="45476">MKLSPSPLLTLTAVLATVPSASSTSTQNNNLRSLASSGTCTYIDSFGSDLCEHGNNDSWLPSWLEAGVDQATCLGLSDAGCEWDGGSSTCSQDPNNCDGADESACNGLAAKGCYWKEAGACDPHDAMKCTATGTQFYTCTHTAWSNLISDVLNKVDPFDPSTWNISAIVDEFVTRMKNGCVSKYLECFFLTECGNPTLVVTNICEDTLLKICEDLGTSSSDCPLDWCAVGVTQGSSLIEVALDFTEGFDFQTFFSQAKIDELKQTIEYVIGGKFDLDWIDFDKDTGKISITVPPNSIISQAEFDDIIEKLTNMLTGTSGGSMTNGFAVQSVAVTSSMATIDNSQAAWEGKNAETEGLSTVQMVGVGGACVALVAAVVGGVMWGKSRGGSGGSGSGTKQYGGKSVQLKAKGGTKKGGKKGSKFIKGGMDMDSYV</sequence>
<dbReference type="Proteomes" id="UP001165122">
    <property type="component" value="Unassembled WGS sequence"/>
</dbReference>
<comment type="caution">
    <text evidence="3">The sequence shown here is derived from an EMBL/GenBank/DDBJ whole genome shotgun (WGS) entry which is preliminary data.</text>
</comment>
<reference evidence="4" key="1">
    <citation type="journal article" date="2023" name="Commun. Biol.">
        <title>Genome analysis of Parmales, the sister group of diatoms, reveals the evolutionary specialization of diatoms from phago-mixotrophs to photoautotrophs.</title>
        <authorList>
            <person name="Ban H."/>
            <person name="Sato S."/>
            <person name="Yoshikawa S."/>
            <person name="Yamada K."/>
            <person name="Nakamura Y."/>
            <person name="Ichinomiya M."/>
            <person name="Sato N."/>
            <person name="Blanc-Mathieu R."/>
            <person name="Endo H."/>
            <person name="Kuwata A."/>
            <person name="Ogata H."/>
        </authorList>
    </citation>
    <scope>NUCLEOTIDE SEQUENCE [LARGE SCALE GENOMIC DNA]</scope>
    <source>
        <strain evidence="4">NIES 3700</strain>
    </source>
</reference>
<evidence type="ECO:0000256" key="1">
    <source>
        <dbReference type="SAM" id="MobiDB-lite"/>
    </source>
</evidence>
<protein>
    <submittedName>
        <fullName evidence="3">Uncharacterized protein</fullName>
    </submittedName>
</protein>
<gene>
    <name evidence="3" type="ORF">TrLO_g15019</name>
</gene>
<evidence type="ECO:0000313" key="4">
    <source>
        <dbReference type="Proteomes" id="UP001165122"/>
    </source>
</evidence>
<name>A0A9W6ZXG6_9STRA</name>
<dbReference type="EMBL" id="BRXW01000486">
    <property type="protein sequence ID" value="GMH59137.1"/>
    <property type="molecule type" value="Genomic_DNA"/>
</dbReference>
<feature type="compositionally biased region" description="Basic residues" evidence="1">
    <location>
        <begin position="410"/>
        <end position="421"/>
    </location>
</feature>
<feature type="region of interest" description="Disordered" evidence="1">
    <location>
        <begin position="386"/>
        <end position="422"/>
    </location>
</feature>
<feature type="chain" id="PRO_5040939613" evidence="2">
    <location>
        <begin position="24"/>
        <end position="433"/>
    </location>
</feature>
<dbReference type="AlphaFoldDB" id="A0A9W6ZXG6"/>
<evidence type="ECO:0000313" key="3">
    <source>
        <dbReference type="EMBL" id="GMH59137.1"/>
    </source>
</evidence>
<accession>A0A9W6ZXG6</accession>
<dbReference type="OrthoDB" id="193774at2759"/>
<proteinExistence type="predicted"/>
<keyword evidence="4" id="KW-1185">Reference proteome</keyword>